<dbReference type="HOGENOM" id="CLU_3365074_0_0_9"/>
<dbReference type="EMBL" id="ABED02000029">
    <property type="protein sequence ID" value="EDP20438.1"/>
    <property type="molecule type" value="Genomic_DNA"/>
</dbReference>
<accession>A8SH26</accession>
<comment type="caution">
    <text evidence="1">The sequence shown here is derived from an EMBL/GenBank/DDBJ whole genome shotgun (WGS) entry which is preliminary data.</text>
</comment>
<organism evidence="1 2">
    <name type="scientific">Faecalibacterium prausnitzii M21/2</name>
    <dbReference type="NCBI Taxonomy" id="411485"/>
    <lineage>
        <taxon>Bacteria</taxon>
        <taxon>Bacillati</taxon>
        <taxon>Bacillota</taxon>
        <taxon>Clostridia</taxon>
        <taxon>Eubacteriales</taxon>
        <taxon>Oscillospiraceae</taxon>
        <taxon>Faecalibacterium</taxon>
    </lineage>
</organism>
<proteinExistence type="predicted"/>
<dbReference type="Proteomes" id="UP000005945">
    <property type="component" value="Unassembled WGS sequence"/>
</dbReference>
<reference evidence="1 2" key="2">
    <citation type="submission" date="2007-09" db="EMBL/GenBank/DDBJ databases">
        <authorList>
            <person name="Fulton L."/>
            <person name="Clifton S."/>
            <person name="Fulton B."/>
            <person name="Xu J."/>
            <person name="Minx P."/>
            <person name="Pepin K.H."/>
            <person name="Johnson M."/>
            <person name="Thiruvilangam P."/>
            <person name="Bhonagiri V."/>
            <person name="Nash W.E."/>
            <person name="Mardis E.R."/>
            <person name="Wilson R.K."/>
        </authorList>
    </citation>
    <scope>NUCLEOTIDE SEQUENCE [LARGE SCALE GENOMIC DNA]</scope>
    <source>
        <strain evidence="1 2">M21/2</strain>
    </source>
</reference>
<sequence length="35" mass="3641">MCSLIQSGAASAVNNFGSAKAAFLQKTMAVHFILL</sequence>
<evidence type="ECO:0000313" key="2">
    <source>
        <dbReference type="Proteomes" id="UP000005945"/>
    </source>
</evidence>
<evidence type="ECO:0000313" key="1">
    <source>
        <dbReference type="EMBL" id="EDP20438.1"/>
    </source>
</evidence>
<name>A8SH26_9FIRM</name>
<reference evidence="1 2" key="1">
    <citation type="submission" date="2007-09" db="EMBL/GenBank/DDBJ databases">
        <title>Draft genome sequence of Faecalibacterium prausnitzii M21/2.</title>
        <authorList>
            <person name="Sudarsanam P."/>
            <person name="Ley R."/>
            <person name="Guruge J."/>
            <person name="Turnbaugh P.J."/>
            <person name="Mahowald M."/>
            <person name="Liep D."/>
            <person name="Gordon J."/>
        </authorList>
    </citation>
    <scope>NUCLEOTIDE SEQUENCE [LARGE SCALE GENOMIC DNA]</scope>
    <source>
        <strain evidence="1 2">M21/2</strain>
    </source>
</reference>
<gene>
    <name evidence="1" type="ORF">FAEPRAM212_03234</name>
</gene>
<protein>
    <submittedName>
        <fullName evidence="1">Uncharacterized protein</fullName>
    </submittedName>
</protein>
<dbReference type="AlphaFoldDB" id="A8SH26"/>